<reference evidence="1" key="1">
    <citation type="submission" date="2022-06" db="EMBL/GenBank/DDBJ databases">
        <title>The First Complete Genome of the Simian Malaria Parasite Plasmodium brasilianum.</title>
        <authorList>
            <person name="Bajic M."/>
            <person name="Ravishankar S."/>
        </authorList>
    </citation>
    <scope>NUCLEOTIDE SEQUENCE</scope>
    <source>
        <strain evidence="1">Bolivian I</strain>
    </source>
</reference>
<evidence type="ECO:0000313" key="2">
    <source>
        <dbReference type="Proteomes" id="UP001056978"/>
    </source>
</evidence>
<keyword evidence="2" id="KW-1185">Reference proteome</keyword>
<comment type="caution">
    <text evidence="1">The sequence shown here is derived from an EMBL/GenBank/DDBJ whole genome shotgun (WGS) entry which is preliminary data.</text>
</comment>
<evidence type="ECO:0000313" key="1">
    <source>
        <dbReference type="EMBL" id="KAI4841355.1"/>
    </source>
</evidence>
<sequence length="169" mass="20123">MASVSSGKNENSVTLFLKYKEKFDNVILDTQNVRRGKRDETPGNKYAKMHSYRNFTSHRYNKFLSQTENTCIKEIKSIPQYDLDKHKKLYSYYKYFKKFNVQDKDSDGNICNKIVECQTFYKNNYQECEQNRDNTFCEELINFKKAYDNNMLTVTPWCGLPHILQPTQV</sequence>
<name>A0ACB9YGY9_PLABR</name>
<accession>A0ACB9YGY9</accession>
<dbReference type="Proteomes" id="UP001056978">
    <property type="component" value="Chromosome 1"/>
</dbReference>
<gene>
    <name evidence="1" type="ORF">MKS88_000596</name>
</gene>
<protein>
    <submittedName>
        <fullName evidence="1">Uncharacterized protein</fullName>
    </submittedName>
</protein>
<dbReference type="EMBL" id="CM043769">
    <property type="protein sequence ID" value="KAI4841355.1"/>
    <property type="molecule type" value="Genomic_DNA"/>
</dbReference>
<organism evidence="1 2">
    <name type="scientific">Plasmodium brasilianum</name>
    <dbReference type="NCBI Taxonomy" id="5824"/>
    <lineage>
        <taxon>Eukaryota</taxon>
        <taxon>Sar</taxon>
        <taxon>Alveolata</taxon>
        <taxon>Apicomplexa</taxon>
        <taxon>Aconoidasida</taxon>
        <taxon>Haemosporida</taxon>
        <taxon>Plasmodiidae</taxon>
        <taxon>Plasmodium</taxon>
        <taxon>Plasmodium (Plasmodium)</taxon>
    </lineage>
</organism>
<proteinExistence type="predicted"/>